<name>A0ABV1QSI3_9HYPH</name>
<organism evidence="2 3">
    <name type="scientific">Methylorubrum podarium</name>
    <dbReference type="NCBI Taxonomy" id="200476"/>
    <lineage>
        <taxon>Bacteria</taxon>
        <taxon>Pseudomonadati</taxon>
        <taxon>Pseudomonadota</taxon>
        <taxon>Alphaproteobacteria</taxon>
        <taxon>Hyphomicrobiales</taxon>
        <taxon>Methylobacteriaceae</taxon>
        <taxon>Methylorubrum</taxon>
    </lineage>
</organism>
<evidence type="ECO:0008006" key="4">
    <source>
        <dbReference type="Google" id="ProtNLM"/>
    </source>
</evidence>
<dbReference type="InterPro" id="IPR036869">
    <property type="entry name" value="J_dom_sf"/>
</dbReference>
<dbReference type="SUPFAM" id="SSF46565">
    <property type="entry name" value="Chaperone J-domain"/>
    <property type="match status" value="1"/>
</dbReference>
<gene>
    <name evidence="2" type="ORF">ABS772_20880</name>
</gene>
<reference evidence="2 3" key="1">
    <citation type="submission" date="2024-06" db="EMBL/GenBank/DDBJ databases">
        <authorList>
            <person name="Campbell A.G."/>
        </authorList>
    </citation>
    <scope>NUCLEOTIDE SEQUENCE [LARGE SCALE GENOMIC DNA]</scope>
    <source>
        <strain evidence="2 3">EM12</strain>
    </source>
</reference>
<evidence type="ECO:0000313" key="3">
    <source>
        <dbReference type="Proteomes" id="UP001480955"/>
    </source>
</evidence>
<evidence type="ECO:0000256" key="1">
    <source>
        <dbReference type="SAM" id="MobiDB-lite"/>
    </source>
</evidence>
<feature type="compositionally biased region" description="Basic and acidic residues" evidence="1">
    <location>
        <begin position="55"/>
        <end position="65"/>
    </location>
</feature>
<feature type="compositionally biased region" description="Polar residues" evidence="1">
    <location>
        <begin position="128"/>
        <end position="142"/>
    </location>
</feature>
<dbReference type="RefSeq" id="WP_350396654.1">
    <property type="nucleotide sequence ID" value="NZ_JBELQE010000105.1"/>
</dbReference>
<protein>
    <recommendedName>
        <fullName evidence="4">J domain-containing protein</fullName>
    </recommendedName>
</protein>
<accession>A0ABV1QSI3</accession>
<feature type="compositionally biased region" description="Low complexity" evidence="1">
    <location>
        <begin position="106"/>
        <end position="117"/>
    </location>
</feature>
<feature type="region of interest" description="Disordered" evidence="1">
    <location>
        <begin position="55"/>
        <end position="142"/>
    </location>
</feature>
<keyword evidence="3" id="KW-1185">Reference proteome</keyword>
<dbReference type="Proteomes" id="UP001480955">
    <property type="component" value="Unassembled WGS sequence"/>
</dbReference>
<dbReference type="EMBL" id="JBELQE010000105">
    <property type="protein sequence ID" value="MER2252382.1"/>
    <property type="molecule type" value="Genomic_DNA"/>
</dbReference>
<proteinExistence type="predicted"/>
<sequence>MTDSAWRLLGLEPTRDASAIRRAYARRLKLTRPDEDAEGFQALLAARERALAEARRLPAEASKEADDPDVTAGQVEGVAGTASPDPGPADDLAAPPEPPLPRDADAAASAPEAPALLVRDLDPPPARSNRTCHPSSATARTA</sequence>
<comment type="caution">
    <text evidence="2">The sequence shown here is derived from an EMBL/GenBank/DDBJ whole genome shotgun (WGS) entry which is preliminary data.</text>
</comment>
<evidence type="ECO:0000313" key="2">
    <source>
        <dbReference type="EMBL" id="MER2252382.1"/>
    </source>
</evidence>